<proteinExistence type="inferred from homology"/>
<comment type="cofactor">
    <cofactor evidence="1">
        <name>pyridoxal 5'-phosphate</name>
        <dbReference type="ChEBI" id="CHEBI:597326"/>
    </cofactor>
</comment>
<dbReference type="PANTHER" id="PTHR13693:SF3">
    <property type="entry name" value="LD36009P"/>
    <property type="match status" value="1"/>
</dbReference>
<evidence type="ECO:0000256" key="5">
    <source>
        <dbReference type="ARBA" id="ARBA00008392"/>
    </source>
</evidence>
<dbReference type="EC" id="2.3.1.50" evidence="6"/>
<dbReference type="Pfam" id="PF00155">
    <property type="entry name" value="Aminotran_1_2"/>
    <property type="match status" value="2"/>
</dbReference>
<keyword evidence="10" id="KW-0746">Sphingolipid metabolism</keyword>
<name>A0A1Y5HZS5_OSTTA</name>
<dbReference type="CDD" id="cd06454">
    <property type="entry name" value="KBL_like"/>
    <property type="match status" value="1"/>
</dbReference>
<dbReference type="PROSITE" id="PS00599">
    <property type="entry name" value="AA_TRANSFER_CLASS_2"/>
    <property type="match status" value="1"/>
</dbReference>
<reference evidence="15" key="1">
    <citation type="submission" date="2017-04" db="EMBL/GenBank/DDBJ databases">
        <title>Population genomics of picophytoplankton unveils novel chromosome hypervariability.</title>
        <authorList>
            <consortium name="DOE Joint Genome Institute"/>
            <person name="Blanc-Mathieu R."/>
            <person name="Krasovec M."/>
            <person name="Hebrard M."/>
            <person name="Yau S."/>
            <person name="Desgranges E."/>
            <person name="Martin J."/>
            <person name="Schackwitz W."/>
            <person name="Kuo A."/>
            <person name="Salin G."/>
            <person name="Donnadieu C."/>
            <person name="Desdevises Y."/>
            <person name="Sanchez-Ferandin S."/>
            <person name="Moreau H."/>
            <person name="Rivals E."/>
            <person name="Grigoriev I.V."/>
            <person name="Grimsley N."/>
            <person name="Eyre-Walker A."/>
            <person name="Piganeau G."/>
        </authorList>
    </citation>
    <scope>NUCLEOTIDE SEQUENCE [LARGE SCALE GENOMIC DNA]</scope>
    <source>
        <strain evidence="15">RCC 1115</strain>
    </source>
</reference>
<dbReference type="GO" id="GO:0016020">
    <property type="term" value="C:membrane"/>
    <property type="evidence" value="ECO:0007669"/>
    <property type="project" value="GOC"/>
</dbReference>
<evidence type="ECO:0000256" key="2">
    <source>
        <dbReference type="ARBA" id="ARBA00004474"/>
    </source>
</evidence>
<evidence type="ECO:0000256" key="8">
    <source>
        <dbReference type="ARBA" id="ARBA00022679"/>
    </source>
</evidence>
<comment type="similarity">
    <text evidence="5">Belongs to the class-II pyridoxal-phosphate-dependent aminotransferase family.</text>
</comment>
<dbReference type="InterPro" id="IPR050087">
    <property type="entry name" value="AON_synthase_class-II"/>
</dbReference>
<feature type="domain" description="Plastid lipid-associated protein/fibrillin conserved" evidence="14">
    <location>
        <begin position="1480"/>
        <end position="1698"/>
    </location>
</feature>
<dbReference type="GO" id="GO:0046512">
    <property type="term" value="P:sphingosine biosynthetic process"/>
    <property type="evidence" value="ECO:0007669"/>
    <property type="project" value="TreeGrafter"/>
</dbReference>
<evidence type="ECO:0000259" key="13">
    <source>
        <dbReference type="Pfam" id="PF00155"/>
    </source>
</evidence>
<feature type="transmembrane region" description="Helical" evidence="12">
    <location>
        <begin position="1158"/>
        <end position="1176"/>
    </location>
</feature>
<evidence type="ECO:0000256" key="7">
    <source>
        <dbReference type="ARBA" id="ARBA00022640"/>
    </source>
</evidence>
<feature type="transmembrane region" description="Helical" evidence="12">
    <location>
        <begin position="1196"/>
        <end position="1216"/>
    </location>
</feature>
<evidence type="ECO:0000313" key="15">
    <source>
        <dbReference type="EMBL" id="OUS42710.1"/>
    </source>
</evidence>
<evidence type="ECO:0000256" key="12">
    <source>
        <dbReference type="SAM" id="Phobius"/>
    </source>
</evidence>
<dbReference type="GO" id="GO:0046513">
    <property type="term" value="P:ceramide biosynthetic process"/>
    <property type="evidence" value="ECO:0007669"/>
    <property type="project" value="TreeGrafter"/>
</dbReference>
<dbReference type="InterPro" id="IPR004839">
    <property type="entry name" value="Aminotransferase_I/II_large"/>
</dbReference>
<feature type="transmembrane region" description="Helical" evidence="12">
    <location>
        <begin position="1293"/>
        <end position="1309"/>
    </location>
</feature>
<dbReference type="GO" id="GO:0030170">
    <property type="term" value="F:pyridoxal phosphate binding"/>
    <property type="evidence" value="ECO:0007669"/>
    <property type="project" value="InterPro"/>
</dbReference>
<evidence type="ECO:0000256" key="6">
    <source>
        <dbReference type="ARBA" id="ARBA00013220"/>
    </source>
</evidence>
<feature type="transmembrane region" description="Helical" evidence="12">
    <location>
        <begin position="1253"/>
        <end position="1272"/>
    </location>
</feature>
<comment type="catalytic activity">
    <reaction evidence="11">
        <text>L-serine + hexadecanoyl-CoA + H(+) = 3-oxosphinganine + CO2 + CoA</text>
        <dbReference type="Rhea" id="RHEA:14761"/>
        <dbReference type="ChEBI" id="CHEBI:15378"/>
        <dbReference type="ChEBI" id="CHEBI:16526"/>
        <dbReference type="ChEBI" id="CHEBI:33384"/>
        <dbReference type="ChEBI" id="CHEBI:57287"/>
        <dbReference type="ChEBI" id="CHEBI:57379"/>
        <dbReference type="ChEBI" id="CHEBI:58299"/>
        <dbReference type="EC" id="2.3.1.50"/>
    </reaction>
</comment>
<keyword evidence="12" id="KW-1133">Transmembrane helix</keyword>
<keyword evidence="7" id="KW-0934">Plastid</keyword>
<dbReference type="Gene3D" id="3.90.1150.10">
    <property type="entry name" value="Aspartate Aminotransferase, domain 1"/>
    <property type="match status" value="2"/>
</dbReference>
<dbReference type="eggNOG" id="KOG1358">
    <property type="taxonomic scope" value="Eukaryota"/>
</dbReference>
<dbReference type="InterPro" id="IPR015424">
    <property type="entry name" value="PyrdxlP-dep_Trfase"/>
</dbReference>
<sequence length="1703" mass="186370">MEYAEYKADSKNFVLKNRSAYRVFGHTAATLSQYCVYVAEGVAKNTYNALRGIKDWRTDDENGEKNDLAPLSAGKAKDFFYIANMYGNIEDTFNRPIYSSPEDFIDVAIRAPEHSRGYFARLQATPESRRCLNLGSYNYLGFGGVNETCTPVVERSLSEHPVTTGSPAAELGRDSNLRAVEELVARFVGKEDACVVGMGFATNSTVIPALCSKGDLIISDALNHASIVEGARLSGAKIKPFKHQCVGDLELILQDAVLGGYNYNKIVVIVEGIYSMEGELCNLKPIVEVAKMYGAHVYLDEAHSIGAIGATGRGVTEELGVDTKDITVMMGTFTKSFGAAGGYVAGDKELVEAVKRFSLGYTEAVSMAPAVCAQVLASFRMITGEDGTDIGKQKLTALRENSKFFREGLENLGLEVLGHHPSPIMPVMLYQPYKIGDFSRLAFNRGLAVVVVGSPATPITQPRVRFCISAAHKRDDLEKALHDISDISDELCLKFKKYPPNRFFPGSIVVEEERARKESQKRVAQALKIREKALASASRLHWAPVSVGSKVNEEMKLEDEKVAQYAKAELRDSYDMVLSSQDFLDLTHDKTMRSQCAETIHRYGLGSCSPRGFYGTFRPHMDLEEKIAKFLGVGEAVLYSFGVCTASSVIQALASKMDVAVVDRGVGPSIIAGLRLAKLEVRWYDHADAADAARVFAQIETEDGATSARLTRPVRRRWLITEACFSSTGRCAPLRELVALKDHHHARMILDESFSFGAMGETGRGLIEHVGLGSGSVDVICASLENSCASVGGFVAGDTGVVAYQRLMGSGYVFSASLPPYLATASCHAISRIEAEPAMLDKLRDSARRIRSALVSGEIPGMTTEADTDSPVIPVKLSAGVGSGDETMLLHQIAARMRSKGFGICVARVSPVILPSHRSPPALRMCAHANFSSDKIDNMLAVLREAALDILPQHALASPMPQKRMSVDHQVKLSPRSLFIAQSYAPSVPGEEKAMRSNELEAIRKKLLVEEEAEETKAWKLSLLDNDIDEEPKSLSVPLLVALLWCHNLFRRYIIGQINITKHLVPNILTKVGLHPDQVGTIGRTFHVTSMWLGSRNFYYLVLPIVVWTVDSSYAQLMMILYCMSCAYGCLTKGTMSTQSSSKRPVNSALGALDPHKVYAWPSIAGMNAAAMPFYMLRWRYGSVPLWDMENPYMVIAHYSIGFAYMLAIVMSRLAVGETPANMQGGVVLGAVGLRLVLPFTEWCNTGLKAGTVMTVQGAAFLGLTAAGILLFPVPLNSRGQVLAGAQTCYRRMWRTLFYMLSFYMGSIWRNKPHPTKLPKTTQGWITVIAVKAFIGHFFLFLTVYVFGSLAKIAFENALRIYVREIKPRIQQPGQKSGSVGTVHMRRAALYFVELAQDVTAGLTTAYARVERVIHHLVPTTARFLRTSRTMLASSTTSTPRSHVVANHRSRARRTQPIVKATATTEMDDVVAASSTTTLKTDVYALAACSSRGERATSTQRENMRVLVGALENPTASPATSELLSGAWELVYEESGHPFRSSPFFWAVGKLLADSANFFYDAHEHQTSMFGGGCGTCLQMIDGKAETLTSDVIVKASFGVPLLGFAPLVSAWGSVITKGKMRVVDENTVAVPLGSLTTTVRQDDTSILPAFNFLNGTTVPVGDVMGRIADAQDEVFMRITYLDDDMRISELEDGTTLVYRRKM</sequence>
<dbReference type="Proteomes" id="UP000195557">
    <property type="component" value="Unassembled WGS sequence"/>
</dbReference>
<keyword evidence="12" id="KW-0812">Transmembrane</keyword>
<dbReference type="GO" id="GO:0017059">
    <property type="term" value="C:serine palmitoyltransferase complex"/>
    <property type="evidence" value="ECO:0007669"/>
    <property type="project" value="TreeGrafter"/>
</dbReference>
<comment type="pathway">
    <text evidence="4">Sphingolipid metabolism.</text>
</comment>
<evidence type="ECO:0000256" key="4">
    <source>
        <dbReference type="ARBA" id="ARBA00004991"/>
    </source>
</evidence>
<dbReference type="GO" id="GO:0009536">
    <property type="term" value="C:plastid"/>
    <property type="evidence" value="ECO:0007669"/>
    <property type="project" value="UniProtKB-SubCell"/>
</dbReference>
<dbReference type="EMBL" id="KZ155838">
    <property type="protein sequence ID" value="OUS42710.1"/>
    <property type="molecule type" value="Genomic_DNA"/>
</dbReference>
<keyword evidence="12" id="KW-0472">Membrane</keyword>
<dbReference type="UniPathway" id="UPA00222"/>
<protein>
    <recommendedName>
        <fullName evidence="6">serine C-palmitoyltransferase</fullName>
        <ecNumber evidence="6">2.3.1.50</ecNumber>
    </recommendedName>
</protein>
<keyword evidence="9" id="KW-0663">Pyridoxal phosphate</keyword>
<dbReference type="PANTHER" id="PTHR13693">
    <property type="entry name" value="CLASS II AMINOTRANSFERASE/8-AMINO-7-OXONONANOATE SYNTHASE"/>
    <property type="match status" value="1"/>
</dbReference>
<comment type="subcellular location">
    <subcellularLocation>
        <location evidence="2">Plastid</location>
    </subcellularLocation>
</comment>
<evidence type="ECO:0000259" key="14">
    <source>
        <dbReference type="Pfam" id="PF04755"/>
    </source>
</evidence>
<feature type="domain" description="Aminotransferase class I/classII large" evidence="13">
    <location>
        <begin position="576"/>
        <end position="942"/>
    </location>
</feature>
<dbReference type="Gene3D" id="3.40.640.10">
    <property type="entry name" value="Type I PLP-dependent aspartate aminotransferase-like (Major domain)"/>
    <property type="match status" value="2"/>
</dbReference>
<dbReference type="InterPro" id="IPR006843">
    <property type="entry name" value="PAP/fibrillin_dom"/>
</dbReference>
<evidence type="ECO:0000256" key="9">
    <source>
        <dbReference type="ARBA" id="ARBA00022898"/>
    </source>
</evidence>
<feature type="transmembrane region" description="Helical" evidence="12">
    <location>
        <begin position="1329"/>
        <end position="1355"/>
    </location>
</feature>
<dbReference type="InterPro" id="IPR015422">
    <property type="entry name" value="PyrdxlP-dep_Trfase_small"/>
</dbReference>
<dbReference type="Pfam" id="PF04755">
    <property type="entry name" value="PAP_fibrillin"/>
    <property type="match status" value="1"/>
</dbReference>
<evidence type="ECO:0000256" key="10">
    <source>
        <dbReference type="ARBA" id="ARBA00022919"/>
    </source>
</evidence>
<keyword evidence="8 15" id="KW-0808">Transferase</keyword>
<feature type="domain" description="Aminotransferase class I/classII large" evidence="13">
    <location>
        <begin position="131"/>
        <end position="484"/>
    </location>
</feature>
<dbReference type="InterPro" id="IPR001917">
    <property type="entry name" value="Aminotrans_II_pyridoxalP_BS"/>
</dbReference>
<dbReference type="GO" id="GO:0004758">
    <property type="term" value="F:serine C-palmitoyltransferase activity"/>
    <property type="evidence" value="ECO:0007669"/>
    <property type="project" value="UniProtKB-EC"/>
</dbReference>
<comment type="pathway">
    <text evidence="3">Lipid metabolism; sphingolipid metabolism.</text>
</comment>
<organism evidence="15">
    <name type="scientific">Ostreococcus tauri</name>
    <name type="common">Marine green alga</name>
    <dbReference type="NCBI Taxonomy" id="70448"/>
    <lineage>
        <taxon>Eukaryota</taxon>
        <taxon>Viridiplantae</taxon>
        <taxon>Chlorophyta</taxon>
        <taxon>Mamiellophyceae</taxon>
        <taxon>Mamiellales</taxon>
        <taxon>Bathycoccaceae</taxon>
        <taxon>Ostreococcus</taxon>
    </lineage>
</organism>
<keyword evidence="10" id="KW-0443">Lipid metabolism</keyword>
<dbReference type="InterPro" id="IPR015421">
    <property type="entry name" value="PyrdxlP-dep_Trfase_major"/>
</dbReference>
<accession>A0A1Y5HZS5</accession>
<dbReference type="eggNOG" id="KOG1357">
    <property type="taxonomic scope" value="Eukaryota"/>
</dbReference>
<gene>
    <name evidence="15" type="ORF">BE221DRAFT_103850</name>
</gene>
<evidence type="ECO:0000256" key="11">
    <source>
        <dbReference type="ARBA" id="ARBA00048528"/>
    </source>
</evidence>
<dbReference type="SUPFAM" id="SSF53383">
    <property type="entry name" value="PLP-dependent transferases"/>
    <property type="match status" value="2"/>
</dbReference>
<evidence type="ECO:0000256" key="3">
    <source>
        <dbReference type="ARBA" id="ARBA00004760"/>
    </source>
</evidence>
<evidence type="ECO:0000256" key="1">
    <source>
        <dbReference type="ARBA" id="ARBA00001933"/>
    </source>
</evidence>